<name>A0A1D8AX90_9BACT</name>
<evidence type="ECO:0000256" key="3">
    <source>
        <dbReference type="ARBA" id="ARBA00010441"/>
    </source>
</evidence>
<evidence type="ECO:0000256" key="17">
    <source>
        <dbReference type="SAM" id="Phobius"/>
    </source>
</evidence>
<dbReference type="GO" id="GO:0016020">
    <property type="term" value="C:membrane"/>
    <property type="evidence" value="ECO:0007669"/>
    <property type="project" value="UniProtKB-SubCell"/>
</dbReference>
<dbReference type="OrthoDB" id="9796672at2"/>
<comment type="pathway">
    <text evidence="2">Phospholipid metabolism; phosphatidylglycerol biosynthesis; phosphatidylglycerol from CDP-diacylglycerol: step 1/2.</text>
</comment>
<keyword evidence="10" id="KW-0443">Lipid metabolism</keyword>
<evidence type="ECO:0000256" key="11">
    <source>
        <dbReference type="ARBA" id="ARBA00023136"/>
    </source>
</evidence>
<evidence type="ECO:0000256" key="12">
    <source>
        <dbReference type="ARBA" id="ARBA00023209"/>
    </source>
</evidence>
<dbReference type="InterPro" id="IPR048254">
    <property type="entry name" value="CDP_ALCOHOL_P_TRANSF_CS"/>
</dbReference>
<dbReference type="InterPro" id="IPR004570">
    <property type="entry name" value="Phosphatidylglycerol_P_synth"/>
</dbReference>
<evidence type="ECO:0000256" key="10">
    <source>
        <dbReference type="ARBA" id="ARBA00023098"/>
    </source>
</evidence>
<proteinExistence type="inferred from homology"/>
<evidence type="ECO:0000256" key="5">
    <source>
        <dbReference type="ARBA" id="ARBA00014944"/>
    </source>
</evidence>
<dbReference type="NCBIfam" id="TIGR00560">
    <property type="entry name" value="pgsA"/>
    <property type="match status" value="1"/>
</dbReference>
<gene>
    <name evidence="18" type="primary">pgsA</name>
    <name evidence="18" type="ORF">Verru16b_02571</name>
</gene>
<evidence type="ECO:0000256" key="8">
    <source>
        <dbReference type="ARBA" id="ARBA00022692"/>
    </source>
</evidence>
<dbReference type="STRING" id="1838286.Verru16b_02571"/>
<sequence>MRFTVANWLTVSRVPSMFIIVWLMNREFQWAATIAFWLFIAAALTDWFDGMVARARGEVSSFGRFMDAIIDKVMVIGLMIALVVGGYFMGHEVAAMVLLLFILGREFAVSGMRMAAAVKGITIEADQGGKVKTFIQLNAIGWLMGARMFQRDFGELFRGSEGLIVQVIHWTGIGLFVLSAVLTITSGYSYFRRHGHVVLD</sequence>
<keyword evidence="11 17" id="KW-0472">Membrane</keyword>
<feature type="transmembrane region" description="Helical" evidence="17">
    <location>
        <begin position="170"/>
        <end position="191"/>
    </location>
</feature>
<organism evidence="18 19">
    <name type="scientific">Lacunisphaera limnophila</name>
    <dbReference type="NCBI Taxonomy" id="1838286"/>
    <lineage>
        <taxon>Bacteria</taxon>
        <taxon>Pseudomonadati</taxon>
        <taxon>Verrucomicrobiota</taxon>
        <taxon>Opitutia</taxon>
        <taxon>Opitutales</taxon>
        <taxon>Opitutaceae</taxon>
        <taxon>Lacunisphaera</taxon>
    </lineage>
</organism>
<evidence type="ECO:0000256" key="14">
    <source>
        <dbReference type="ARBA" id="ARBA00048586"/>
    </source>
</evidence>
<evidence type="ECO:0000256" key="15">
    <source>
        <dbReference type="NCBIfam" id="TIGR00560"/>
    </source>
</evidence>
<evidence type="ECO:0000256" key="16">
    <source>
        <dbReference type="RuleBase" id="RU003750"/>
    </source>
</evidence>
<evidence type="ECO:0000313" key="19">
    <source>
        <dbReference type="Proteomes" id="UP000095228"/>
    </source>
</evidence>
<dbReference type="PANTHER" id="PTHR14269">
    <property type="entry name" value="CDP-DIACYLGLYCEROL--GLYCEROL-3-PHOSPHATE 3-PHOSPHATIDYLTRANSFERASE-RELATED"/>
    <property type="match status" value="1"/>
</dbReference>
<keyword evidence="13" id="KW-1208">Phospholipid metabolism</keyword>
<reference evidence="18 19" key="1">
    <citation type="submission" date="2016-06" db="EMBL/GenBank/DDBJ databases">
        <title>Three novel species with peptidoglycan cell walls form the new genus Lacunisphaera gen. nov. in the family Opitutaceae of the verrucomicrobial subdivision 4.</title>
        <authorList>
            <person name="Rast P."/>
            <person name="Gloeckner I."/>
            <person name="Jogler M."/>
            <person name="Boedeker C."/>
            <person name="Jeske O."/>
            <person name="Wiegand S."/>
            <person name="Reinhardt R."/>
            <person name="Schumann P."/>
            <person name="Rohde M."/>
            <person name="Spring S."/>
            <person name="Gloeckner F.O."/>
            <person name="Jogler C."/>
        </authorList>
    </citation>
    <scope>NUCLEOTIDE SEQUENCE [LARGE SCALE GENOMIC DNA]</scope>
    <source>
        <strain evidence="18 19">IG16b</strain>
    </source>
</reference>
<evidence type="ECO:0000256" key="7">
    <source>
        <dbReference type="ARBA" id="ARBA00022679"/>
    </source>
</evidence>
<dbReference type="InterPro" id="IPR000462">
    <property type="entry name" value="CDP-OH_P_trans"/>
</dbReference>
<comment type="catalytic activity">
    <reaction evidence="14">
        <text>a CDP-1,2-diacyl-sn-glycerol + sn-glycerol 3-phosphate = a 1,2-diacyl-sn-glycero-3-phospho-(1'-sn-glycero-3'-phosphate) + CMP + H(+)</text>
        <dbReference type="Rhea" id="RHEA:12593"/>
        <dbReference type="ChEBI" id="CHEBI:15378"/>
        <dbReference type="ChEBI" id="CHEBI:57597"/>
        <dbReference type="ChEBI" id="CHEBI:58332"/>
        <dbReference type="ChEBI" id="CHEBI:60110"/>
        <dbReference type="ChEBI" id="CHEBI:60377"/>
        <dbReference type="EC" id="2.7.8.5"/>
    </reaction>
</comment>
<evidence type="ECO:0000256" key="13">
    <source>
        <dbReference type="ARBA" id="ARBA00023264"/>
    </source>
</evidence>
<dbReference type="PROSITE" id="PS00379">
    <property type="entry name" value="CDP_ALCOHOL_P_TRANSF"/>
    <property type="match status" value="1"/>
</dbReference>
<dbReference type="Proteomes" id="UP000095228">
    <property type="component" value="Chromosome"/>
</dbReference>
<dbReference type="GO" id="GO:0008444">
    <property type="term" value="F:CDP-diacylglycerol-glycerol-3-phosphate 3-phosphatidyltransferase activity"/>
    <property type="evidence" value="ECO:0007669"/>
    <property type="project" value="UniProtKB-UniRule"/>
</dbReference>
<dbReference type="PANTHER" id="PTHR14269:SF11">
    <property type="entry name" value="CDP-DIACYLGLYCEROL--GLYCEROL-3-PHOSPHATE 3-PHOSPHATIDYLTRANSFERASE"/>
    <property type="match status" value="1"/>
</dbReference>
<keyword evidence="8 17" id="KW-0812">Transmembrane</keyword>
<dbReference type="GO" id="GO:0046474">
    <property type="term" value="P:glycerophospholipid biosynthetic process"/>
    <property type="evidence" value="ECO:0007669"/>
    <property type="project" value="TreeGrafter"/>
</dbReference>
<accession>A0A1D8AX90</accession>
<dbReference type="EMBL" id="CP016094">
    <property type="protein sequence ID" value="AOS45490.1"/>
    <property type="molecule type" value="Genomic_DNA"/>
</dbReference>
<feature type="transmembrane region" description="Helical" evidence="17">
    <location>
        <begin position="30"/>
        <end position="48"/>
    </location>
</feature>
<dbReference type="AlphaFoldDB" id="A0A1D8AX90"/>
<dbReference type="InterPro" id="IPR043130">
    <property type="entry name" value="CDP-OH_PTrfase_TM_dom"/>
</dbReference>
<evidence type="ECO:0000256" key="2">
    <source>
        <dbReference type="ARBA" id="ARBA00005042"/>
    </source>
</evidence>
<dbReference type="Gene3D" id="1.20.120.1760">
    <property type="match status" value="1"/>
</dbReference>
<keyword evidence="6" id="KW-0444">Lipid biosynthesis</keyword>
<evidence type="ECO:0000313" key="18">
    <source>
        <dbReference type="EMBL" id="AOS45490.1"/>
    </source>
</evidence>
<dbReference type="KEGG" id="obg:Verru16b_02571"/>
<evidence type="ECO:0000256" key="1">
    <source>
        <dbReference type="ARBA" id="ARBA00004141"/>
    </source>
</evidence>
<evidence type="ECO:0000256" key="6">
    <source>
        <dbReference type="ARBA" id="ARBA00022516"/>
    </source>
</evidence>
<keyword evidence="9 17" id="KW-1133">Transmembrane helix</keyword>
<dbReference type="RefSeq" id="WP_069962631.1">
    <property type="nucleotide sequence ID" value="NZ_CP016094.1"/>
</dbReference>
<dbReference type="EC" id="2.7.8.5" evidence="4 15"/>
<keyword evidence="7 16" id="KW-0808">Transferase</keyword>
<keyword evidence="19" id="KW-1185">Reference proteome</keyword>
<feature type="transmembrane region" description="Helical" evidence="17">
    <location>
        <begin position="5"/>
        <end position="24"/>
    </location>
</feature>
<comment type="subcellular location">
    <subcellularLocation>
        <location evidence="1">Membrane</location>
        <topology evidence="1">Multi-pass membrane protein</topology>
    </subcellularLocation>
</comment>
<evidence type="ECO:0000256" key="4">
    <source>
        <dbReference type="ARBA" id="ARBA00013170"/>
    </source>
</evidence>
<dbReference type="Pfam" id="PF01066">
    <property type="entry name" value="CDP-OH_P_transf"/>
    <property type="match status" value="1"/>
</dbReference>
<dbReference type="InterPro" id="IPR050324">
    <property type="entry name" value="CDP-alcohol_PTase-I"/>
</dbReference>
<evidence type="ECO:0000256" key="9">
    <source>
        <dbReference type="ARBA" id="ARBA00022989"/>
    </source>
</evidence>
<comment type="similarity">
    <text evidence="3 16">Belongs to the CDP-alcohol phosphatidyltransferase class-I family.</text>
</comment>
<feature type="transmembrane region" description="Helical" evidence="17">
    <location>
        <begin position="69"/>
        <end position="88"/>
    </location>
</feature>
<protein>
    <recommendedName>
        <fullName evidence="5 15">CDP-diacylglycerol--glycerol-3-phosphate 3-phosphatidyltransferase</fullName>
        <ecNumber evidence="4 15">2.7.8.5</ecNumber>
    </recommendedName>
</protein>
<keyword evidence="12" id="KW-0594">Phospholipid biosynthesis</keyword>
<dbReference type="PIRSF" id="PIRSF000847">
    <property type="entry name" value="Phos_ph_gly_syn"/>
    <property type="match status" value="1"/>
</dbReference>